<comment type="similarity">
    <text evidence="9">Belongs to the plant Proton pump-interactor protein family.</text>
</comment>
<reference evidence="11 13" key="1">
    <citation type="journal article" date="2011" name="Nature">
        <title>The Medicago genome provides insight into the evolution of rhizobial symbioses.</title>
        <authorList>
            <person name="Young N.D."/>
            <person name="Debelle F."/>
            <person name="Oldroyd G.E."/>
            <person name="Geurts R."/>
            <person name="Cannon S.B."/>
            <person name="Udvardi M.K."/>
            <person name="Benedito V.A."/>
            <person name="Mayer K.F."/>
            <person name="Gouzy J."/>
            <person name="Schoof H."/>
            <person name="Van de Peer Y."/>
            <person name="Proost S."/>
            <person name="Cook D.R."/>
            <person name="Meyers B.C."/>
            <person name="Spannagl M."/>
            <person name="Cheung F."/>
            <person name="De Mita S."/>
            <person name="Krishnakumar V."/>
            <person name="Gundlach H."/>
            <person name="Zhou S."/>
            <person name="Mudge J."/>
            <person name="Bharti A.K."/>
            <person name="Murray J.D."/>
            <person name="Naoumkina M.A."/>
            <person name="Rosen B."/>
            <person name="Silverstein K.A."/>
            <person name="Tang H."/>
            <person name="Rombauts S."/>
            <person name="Zhao P.X."/>
            <person name="Zhou P."/>
            <person name="Barbe V."/>
            <person name="Bardou P."/>
            <person name="Bechner M."/>
            <person name="Bellec A."/>
            <person name="Berger A."/>
            <person name="Berges H."/>
            <person name="Bidwell S."/>
            <person name="Bisseling T."/>
            <person name="Choisne N."/>
            <person name="Couloux A."/>
            <person name="Denny R."/>
            <person name="Deshpande S."/>
            <person name="Dai X."/>
            <person name="Doyle J.J."/>
            <person name="Dudez A.M."/>
            <person name="Farmer A.D."/>
            <person name="Fouteau S."/>
            <person name="Franken C."/>
            <person name="Gibelin C."/>
            <person name="Gish J."/>
            <person name="Goldstein S."/>
            <person name="Gonzalez A.J."/>
            <person name="Green P.J."/>
            <person name="Hallab A."/>
            <person name="Hartog M."/>
            <person name="Hua A."/>
            <person name="Humphray S.J."/>
            <person name="Jeong D.H."/>
            <person name="Jing Y."/>
            <person name="Jocker A."/>
            <person name="Kenton S.M."/>
            <person name="Kim D.J."/>
            <person name="Klee K."/>
            <person name="Lai H."/>
            <person name="Lang C."/>
            <person name="Lin S."/>
            <person name="Macmil S.L."/>
            <person name="Magdelenat G."/>
            <person name="Matthews L."/>
            <person name="McCorrison J."/>
            <person name="Monaghan E.L."/>
            <person name="Mun J.H."/>
            <person name="Najar F.Z."/>
            <person name="Nicholson C."/>
            <person name="Noirot C."/>
            <person name="O'Bleness M."/>
            <person name="Paule C.R."/>
            <person name="Poulain J."/>
            <person name="Prion F."/>
            <person name="Qin B."/>
            <person name="Qu C."/>
            <person name="Retzel E.F."/>
            <person name="Riddle C."/>
            <person name="Sallet E."/>
            <person name="Samain S."/>
            <person name="Samson N."/>
            <person name="Sanders I."/>
            <person name="Saurat O."/>
            <person name="Scarpelli C."/>
            <person name="Schiex T."/>
            <person name="Segurens B."/>
            <person name="Severin A.J."/>
            <person name="Sherrier D.J."/>
            <person name="Shi R."/>
            <person name="Sims S."/>
            <person name="Singer S.R."/>
            <person name="Sinharoy S."/>
            <person name="Sterck L."/>
            <person name="Viollet A."/>
            <person name="Wang B.B."/>
            <person name="Wang K."/>
            <person name="Wang M."/>
            <person name="Wang X."/>
            <person name="Warfsmann J."/>
            <person name="Weissenbach J."/>
            <person name="White D.D."/>
            <person name="White J.D."/>
            <person name="Wiley G.B."/>
            <person name="Wincker P."/>
            <person name="Xing Y."/>
            <person name="Yang L."/>
            <person name="Yao Z."/>
            <person name="Ying F."/>
            <person name="Zhai J."/>
            <person name="Zhou L."/>
            <person name="Zuber A."/>
            <person name="Denarie J."/>
            <person name="Dixon R.A."/>
            <person name="May G.D."/>
            <person name="Schwartz D.C."/>
            <person name="Rogers J."/>
            <person name="Quetier F."/>
            <person name="Town C.D."/>
            <person name="Roe B.A."/>
        </authorList>
    </citation>
    <scope>NUCLEOTIDE SEQUENCE [LARGE SCALE GENOMIC DNA]</scope>
    <source>
        <strain evidence="11">A17</strain>
        <strain evidence="12 13">cv. Jemalong A17</strain>
    </source>
</reference>
<evidence type="ECO:0000256" key="9">
    <source>
        <dbReference type="ARBA" id="ARBA00038080"/>
    </source>
</evidence>
<evidence type="ECO:0000256" key="6">
    <source>
        <dbReference type="ARBA" id="ARBA00022989"/>
    </source>
</evidence>
<evidence type="ECO:0000256" key="8">
    <source>
        <dbReference type="ARBA" id="ARBA00023136"/>
    </source>
</evidence>
<evidence type="ECO:0000313" key="13">
    <source>
        <dbReference type="Proteomes" id="UP000002051"/>
    </source>
</evidence>
<dbReference type="OrthoDB" id="656882at2759"/>
<keyword evidence="4" id="KW-0812">Transmembrane</keyword>
<gene>
    <name evidence="12" type="primary">25487678</name>
    <name evidence="11" type="ordered locus">MTR_2g090520</name>
</gene>
<evidence type="ECO:0000256" key="2">
    <source>
        <dbReference type="ARBA" id="ARBA00004389"/>
    </source>
</evidence>
<evidence type="ECO:0000256" key="5">
    <source>
        <dbReference type="ARBA" id="ARBA00022824"/>
    </source>
</evidence>
<proteinExistence type="inferred from homology"/>
<reference evidence="12" key="3">
    <citation type="submission" date="2015-04" db="UniProtKB">
        <authorList>
            <consortium name="EnsemblPlants"/>
        </authorList>
    </citation>
    <scope>IDENTIFICATION</scope>
    <source>
        <strain evidence="12">cv. Jemalong A17</strain>
    </source>
</reference>
<keyword evidence="13" id="KW-1185">Reference proteome</keyword>
<dbReference type="EMBL" id="CM001218">
    <property type="protein sequence ID" value="KEH39155.1"/>
    <property type="molecule type" value="Genomic_DNA"/>
</dbReference>
<evidence type="ECO:0000313" key="12">
    <source>
        <dbReference type="EnsemblPlants" id="KEH39155"/>
    </source>
</evidence>
<reference evidence="11 13" key="2">
    <citation type="journal article" date="2014" name="BMC Genomics">
        <title>An improved genome release (version Mt4.0) for the model legume Medicago truncatula.</title>
        <authorList>
            <person name="Tang H."/>
            <person name="Krishnakumar V."/>
            <person name="Bidwell S."/>
            <person name="Rosen B."/>
            <person name="Chan A."/>
            <person name="Zhou S."/>
            <person name="Gentzbittel L."/>
            <person name="Childs K.L."/>
            <person name="Yandell M."/>
            <person name="Gundlach H."/>
            <person name="Mayer K.F."/>
            <person name="Schwartz D.C."/>
            <person name="Town C.D."/>
        </authorList>
    </citation>
    <scope>GENOME REANNOTATION</scope>
    <source>
        <strain evidence="11">A17</strain>
        <strain evidence="12 13">cv. Jemalong A17</strain>
    </source>
</reference>
<keyword evidence="3" id="KW-1003">Cell membrane</keyword>
<dbReference type="InterPro" id="IPR055282">
    <property type="entry name" value="PPI1-4"/>
</dbReference>
<keyword evidence="7" id="KW-0175">Coiled coil</keyword>
<evidence type="ECO:0000256" key="4">
    <source>
        <dbReference type="ARBA" id="ARBA00022692"/>
    </source>
</evidence>
<dbReference type="EnsemblPlants" id="KEH39155">
    <property type="protein sequence ID" value="KEH39155"/>
    <property type="gene ID" value="MTR_2g090520"/>
</dbReference>
<sequence length="272" mass="32599">MEDKEATSPPNPSLESNGKFDEKTKAIDEDSEHVSRIFHQFYFVKLWPTDPDSITKIKKEENVLMKLNQDICEVTEKITEKMSQREYLDSMLNRLHYLQKERRNRVASKEKILRDLYMALDELNFMNKASKGGRFGEKPDKNSMNSVMLHSCKNLAEEKNILRDINIQQKGVASFKSLKVLKKTIRWSFYLKNWQKLLREIEQFQIQYMERASGNDPVKENISNYESLKKIIKDQIKKRMERMWDQSKTWCERTRSHKWRIIFFESKINRES</sequence>
<evidence type="ECO:0000256" key="7">
    <source>
        <dbReference type="ARBA" id="ARBA00023054"/>
    </source>
</evidence>
<evidence type="ECO:0000256" key="3">
    <source>
        <dbReference type="ARBA" id="ARBA00022475"/>
    </source>
</evidence>
<evidence type="ECO:0000256" key="10">
    <source>
        <dbReference type="SAM" id="MobiDB-lite"/>
    </source>
</evidence>
<evidence type="ECO:0000313" key="11">
    <source>
        <dbReference type="EMBL" id="KEH39155.1"/>
    </source>
</evidence>
<name>A0A072VLW8_MEDTR</name>
<feature type="region of interest" description="Disordered" evidence="10">
    <location>
        <begin position="1"/>
        <end position="22"/>
    </location>
</feature>
<comment type="subcellular location">
    <subcellularLocation>
        <location evidence="1">Cell membrane</location>
        <topology evidence="1">Single-pass membrane protein</topology>
    </subcellularLocation>
    <subcellularLocation>
        <location evidence="2">Endoplasmic reticulum membrane</location>
        <topology evidence="2">Single-pass membrane protein</topology>
    </subcellularLocation>
</comment>
<keyword evidence="8" id="KW-0472">Membrane</keyword>
<dbReference type="GO" id="GO:0005886">
    <property type="term" value="C:plasma membrane"/>
    <property type="evidence" value="ECO:0007669"/>
    <property type="project" value="UniProtKB-SubCell"/>
</dbReference>
<organism evidence="11 13">
    <name type="scientific">Medicago truncatula</name>
    <name type="common">Barrel medic</name>
    <name type="synonym">Medicago tribuloides</name>
    <dbReference type="NCBI Taxonomy" id="3880"/>
    <lineage>
        <taxon>Eukaryota</taxon>
        <taxon>Viridiplantae</taxon>
        <taxon>Streptophyta</taxon>
        <taxon>Embryophyta</taxon>
        <taxon>Tracheophyta</taxon>
        <taxon>Spermatophyta</taxon>
        <taxon>Magnoliopsida</taxon>
        <taxon>eudicotyledons</taxon>
        <taxon>Gunneridae</taxon>
        <taxon>Pentapetalae</taxon>
        <taxon>rosids</taxon>
        <taxon>fabids</taxon>
        <taxon>Fabales</taxon>
        <taxon>Fabaceae</taxon>
        <taxon>Papilionoideae</taxon>
        <taxon>50 kb inversion clade</taxon>
        <taxon>NPAAA clade</taxon>
        <taxon>Hologalegina</taxon>
        <taxon>IRL clade</taxon>
        <taxon>Trifolieae</taxon>
        <taxon>Medicago</taxon>
    </lineage>
</organism>
<dbReference type="Proteomes" id="UP000002051">
    <property type="component" value="Chromosome 2"/>
</dbReference>
<accession>A0A072VLW8</accession>
<dbReference type="PANTHER" id="PTHR32219">
    <property type="entry name" value="RNA-BINDING PROTEIN YLMH-RELATED"/>
    <property type="match status" value="1"/>
</dbReference>
<dbReference type="AlphaFoldDB" id="A0A072VLW8"/>
<evidence type="ECO:0000256" key="1">
    <source>
        <dbReference type="ARBA" id="ARBA00004162"/>
    </source>
</evidence>
<keyword evidence="6" id="KW-1133">Transmembrane helix</keyword>
<dbReference type="GO" id="GO:0005789">
    <property type="term" value="C:endoplasmic reticulum membrane"/>
    <property type="evidence" value="ECO:0007669"/>
    <property type="project" value="UniProtKB-SubCell"/>
</dbReference>
<keyword evidence="5" id="KW-0256">Endoplasmic reticulum</keyword>
<dbReference type="PANTHER" id="PTHR32219:SF2">
    <property type="entry name" value="PROTON PUMP-INTERACTOR 1"/>
    <property type="match status" value="1"/>
</dbReference>
<protein>
    <submittedName>
        <fullName evidence="11">Proton pump interactor, putative</fullName>
    </submittedName>
</protein>
<dbReference type="ExpressionAtlas" id="A0A072VLW8">
    <property type="expression patterns" value="differential"/>
</dbReference>